<dbReference type="eggNOG" id="KOG1286">
    <property type="taxonomic scope" value="Eukaryota"/>
</dbReference>
<evidence type="ECO:0000256" key="1">
    <source>
        <dbReference type="ARBA" id="ARBA00004141"/>
    </source>
</evidence>
<evidence type="ECO:0000256" key="5">
    <source>
        <dbReference type="ARBA" id="ARBA00022989"/>
    </source>
</evidence>
<dbReference type="GO" id="GO:0016020">
    <property type="term" value="C:membrane"/>
    <property type="evidence" value="ECO:0007669"/>
    <property type="project" value="UniProtKB-SubCell"/>
</dbReference>
<dbReference type="PIRSF" id="PIRSF006060">
    <property type="entry name" value="AA_transporter"/>
    <property type="match status" value="1"/>
</dbReference>
<dbReference type="Proteomes" id="UP000013776">
    <property type="component" value="Unassembled WGS sequence"/>
</dbReference>
<keyword evidence="5 8" id="KW-1133">Transmembrane helix</keyword>
<feature type="domain" description="Amino acid permease/ SLC12A" evidence="9">
    <location>
        <begin position="75"/>
        <end position="544"/>
    </location>
</feature>
<proteinExistence type="predicted"/>
<feature type="transmembrane region" description="Helical" evidence="8">
    <location>
        <begin position="443"/>
        <end position="468"/>
    </location>
</feature>
<dbReference type="PROSITE" id="PS00218">
    <property type="entry name" value="AMINO_ACID_PERMEASE_1"/>
    <property type="match status" value="1"/>
</dbReference>
<protein>
    <recommendedName>
        <fullName evidence="9">Amino acid permease/ SLC12A domain-containing protein</fullName>
    </recommendedName>
</protein>
<dbReference type="InterPro" id="IPR050524">
    <property type="entry name" value="APC_YAT"/>
</dbReference>
<dbReference type="FunFam" id="1.20.1740.10:FF:000006">
    <property type="entry name" value="General amino acid permease"/>
    <property type="match status" value="1"/>
</dbReference>
<dbReference type="STRING" id="1097556.R4XB25"/>
<dbReference type="OrthoDB" id="3900342at2759"/>
<dbReference type="InterPro" id="IPR004841">
    <property type="entry name" value="AA-permease/SLC12A_dom"/>
</dbReference>
<dbReference type="Pfam" id="PF00324">
    <property type="entry name" value="AA_permease"/>
    <property type="match status" value="1"/>
</dbReference>
<evidence type="ECO:0000256" key="7">
    <source>
        <dbReference type="SAM" id="MobiDB-lite"/>
    </source>
</evidence>
<dbReference type="EMBL" id="CAHR02000101">
    <property type="protein sequence ID" value="CCG82790.1"/>
    <property type="molecule type" value="Genomic_DNA"/>
</dbReference>
<gene>
    <name evidence="10" type="ORF">TAPDE_002941</name>
</gene>
<feature type="transmembrane region" description="Helical" evidence="8">
    <location>
        <begin position="214"/>
        <end position="234"/>
    </location>
</feature>
<dbReference type="PANTHER" id="PTHR43341">
    <property type="entry name" value="AMINO ACID PERMEASE"/>
    <property type="match status" value="1"/>
</dbReference>
<dbReference type="VEuPathDB" id="FungiDB:TAPDE_002941"/>
<feature type="transmembrane region" description="Helical" evidence="8">
    <location>
        <begin position="517"/>
        <end position="537"/>
    </location>
</feature>
<comment type="subcellular location">
    <subcellularLocation>
        <location evidence="1">Membrane</location>
        <topology evidence="1">Multi-pass membrane protein</topology>
    </subcellularLocation>
</comment>
<dbReference type="GO" id="GO:0015171">
    <property type="term" value="F:amino acid transmembrane transporter activity"/>
    <property type="evidence" value="ECO:0007669"/>
    <property type="project" value="TreeGrafter"/>
</dbReference>
<name>R4XB25_TAPDE</name>
<accession>R4XB25</accession>
<evidence type="ECO:0000313" key="11">
    <source>
        <dbReference type="Proteomes" id="UP000013776"/>
    </source>
</evidence>
<comment type="caution">
    <text evidence="10">The sequence shown here is derived from an EMBL/GenBank/DDBJ whole genome shotgun (WGS) entry which is preliminary data.</text>
</comment>
<evidence type="ECO:0000256" key="6">
    <source>
        <dbReference type="ARBA" id="ARBA00023136"/>
    </source>
</evidence>
<keyword evidence="11" id="KW-1185">Reference proteome</keyword>
<dbReference type="Gene3D" id="1.20.1740.10">
    <property type="entry name" value="Amino acid/polyamine transporter I"/>
    <property type="match status" value="1"/>
</dbReference>
<evidence type="ECO:0000259" key="9">
    <source>
        <dbReference type="Pfam" id="PF00324"/>
    </source>
</evidence>
<reference evidence="10 11" key="1">
    <citation type="journal article" date="2013" name="MBio">
        <title>Genome sequencing of the plant pathogen Taphrina deformans, the causal agent of peach leaf curl.</title>
        <authorList>
            <person name="Cisse O.H."/>
            <person name="Almeida J.M.G.C.F."/>
            <person name="Fonseca A."/>
            <person name="Kumar A.A."/>
            <person name="Salojaervi J."/>
            <person name="Overmyer K."/>
            <person name="Hauser P.M."/>
            <person name="Pagni M."/>
        </authorList>
    </citation>
    <scope>NUCLEOTIDE SEQUENCE [LARGE SCALE GENOMIC DNA]</scope>
    <source>
        <strain evidence="11">PYCC 5710 / ATCC 11124 / CBS 356.35 / IMI 108563 / JCM 9778 / NBRC 8474</strain>
    </source>
</reference>
<evidence type="ECO:0000256" key="4">
    <source>
        <dbReference type="ARBA" id="ARBA00022970"/>
    </source>
</evidence>
<evidence type="ECO:0000256" key="2">
    <source>
        <dbReference type="ARBA" id="ARBA00022448"/>
    </source>
</evidence>
<keyword evidence="4" id="KW-0029">Amino-acid transport</keyword>
<keyword evidence="3 8" id="KW-0812">Transmembrane</keyword>
<feature type="transmembrane region" description="Helical" evidence="8">
    <location>
        <begin position="78"/>
        <end position="97"/>
    </location>
</feature>
<organism evidence="10 11">
    <name type="scientific">Taphrina deformans (strain PYCC 5710 / ATCC 11124 / CBS 356.35 / IMI 108563 / JCM 9778 / NBRC 8474)</name>
    <name type="common">Peach leaf curl fungus</name>
    <name type="synonym">Lalaria deformans</name>
    <dbReference type="NCBI Taxonomy" id="1097556"/>
    <lineage>
        <taxon>Eukaryota</taxon>
        <taxon>Fungi</taxon>
        <taxon>Dikarya</taxon>
        <taxon>Ascomycota</taxon>
        <taxon>Taphrinomycotina</taxon>
        <taxon>Taphrinomycetes</taxon>
        <taxon>Taphrinales</taxon>
        <taxon>Taphrinaceae</taxon>
        <taxon>Taphrina</taxon>
    </lineage>
</organism>
<feature type="region of interest" description="Disordered" evidence="7">
    <location>
        <begin position="28"/>
        <end position="64"/>
    </location>
</feature>
<dbReference type="AlphaFoldDB" id="R4XB25"/>
<dbReference type="PANTHER" id="PTHR43341:SF4">
    <property type="entry name" value="ARGININE PERMEASE CAN1-RELATED"/>
    <property type="match status" value="1"/>
</dbReference>
<keyword evidence="2" id="KW-0813">Transport</keyword>
<feature type="transmembrane region" description="Helical" evidence="8">
    <location>
        <begin position="109"/>
        <end position="132"/>
    </location>
</feature>
<dbReference type="InterPro" id="IPR004840">
    <property type="entry name" value="Amino_acid_permease_CS"/>
</dbReference>
<evidence type="ECO:0000256" key="3">
    <source>
        <dbReference type="ARBA" id="ARBA00022692"/>
    </source>
</evidence>
<feature type="transmembrane region" description="Helical" evidence="8">
    <location>
        <begin position="307"/>
        <end position="328"/>
    </location>
</feature>
<sequence>MSATGIADAEAARSYEIEEDKFDRWNSKHNTSKEVTQIREKDANDDDELSIGGRNTNQNGSEELPKLKRELKSRHMQMLAMGGTIGTGLFIGSGTALQNGGPVGCLLGYLLVALIVFCVIISLAEMCTLFPVSGSFTHYAARFVDPALGFAQGWNYFYCWGIAIPLELVAAGIVITYWDTKTNIAVYITVFFALIVAINLLGTKMYGETEFWLSGLKVITILGLLILGIVLILGGGPTHDRIGFRYWKEYGVLNQYNDIPGSLGRFLAVWSTFVNGAFSYSGSELVAVTAGESKDPRRNIPKALKKVFVRLVVLYCGSVFVIGVLVPYNSPQLVSAATSASTAAASPFVIFIKNAEIKVLPDIINAVILTAVLSAANSDLYAASRTLYALSTQTSSMTPKIFKRVPKTGPFKNLPVWCVIATSLLGFLAYLNLSSGATVVFNWLVNLSTIAVLLTWCFICVSYLRFFYACKVQNLNRDELPFKGPFQPYLAWTGTIATSLIILFSGFYVFLEGNWSVSSFLTAYLGAPIYATMYFGYKFIMKTSIIPLAEIDIQTGRNDSDIQLAQREGEQSWLKRVYSAVL</sequence>
<feature type="transmembrane region" description="Helical" evidence="8">
    <location>
        <begin position="414"/>
        <end position="431"/>
    </location>
</feature>
<feature type="transmembrane region" description="Helical" evidence="8">
    <location>
        <begin position="334"/>
        <end position="352"/>
    </location>
</feature>
<keyword evidence="6 8" id="KW-0472">Membrane</keyword>
<evidence type="ECO:0000256" key="8">
    <source>
        <dbReference type="SAM" id="Phobius"/>
    </source>
</evidence>
<evidence type="ECO:0000313" key="10">
    <source>
        <dbReference type="EMBL" id="CCG82790.1"/>
    </source>
</evidence>
<feature type="transmembrane region" description="Helical" evidence="8">
    <location>
        <begin position="153"/>
        <end position="178"/>
    </location>
</feature>
<feature type="transmembrane region" description="Helical" evidence="8">
    <location>
        <begin position="489"/>
        <end position="511"/>
    </location>
</feature>
<feature type="transmembrane region" description="Helical" evidence="8">
    <location>
        <begin position="184"/>
        <end position="202"/>
    </location>
</feature>